<comment type="caution">
    <text evidence="3">The sequence shown here is derived from an EMBL/GenBank/DDBJ whole genome shotgun (WGS) entry which is preliminary data.</text>
</comment>
<evidence type="ECO:0000313" key="3">
    <source>
        <dbReference type="EMBL" id="CAI2361585.1"/>
    </source>
</evidence>
<accession>A0AAD1U3Q1</accession>
<feature type="region of interest" description="Disordered" evidence="2">
    <location>
        <begin position="535"/>
        <end position="558"/>
    </location>
</feature>
<feature type="region of interest" description="Disordered" evidence="2">
    <location>
        <begin position="442"/>
        <end position="516"/>
    </location>
</feature>
<evidence type="ECO:0000313" key="4">
    <source>
        <dbReference type="Proteomes" id="UP001295684"/>
    </source>
</evidence>
<reference evidence="3" key="1">
    <citation type="submission" date="2023-07" db="EMBL/GenBank/DDBJ databases">
        <authorList>
            <consortium name="AG Swart"/>
            <person name="Singh M."/>
            <person name="Singh A."/>
            <person name="Seah K."/>
            <person name="Emmerich C."/>
        </authorList>
    </citation>
    <scope>NUCLEOTIDE SEQUENCE</scope>
    <source>
        <strain evidence="3">DP1</strain>
    </source>
</reference>
<dbReference type="EMBL" id="CAMPGE010002774">
    <property type="protein sequence ID" value="CAI2361585.1"/>
    <property type="molecule type" value="Genomic_DNA"/>
</dbReference>
<feature type="compositionally biased region" description="Polar residues" evidence="2">
    <location>
        <begin position="480"/>
        <end position="505"/>
    </location>
</feature>
<evidence type="ECO:0000256" key="1">
    <source>
        <dbReference type="SAM" id="Coils"/>
    </source>
</evidence>
<proteinExistence type="predicted"/>
<keyword evidence="1" id="KW-0175">Coiled coil</keyword>
<name>A0AAD1U3Q1_EUPCR</name>
<keyword evidence="4" id="KW-1185">Reference proteome</keyword>
<gene>
    <name evidence="3" type="ORF">ECRASSUSDP1_LOCUS2896</name>
</gene>
<organism evidence="3 4">
    <name type="scientific">Euplotes crassus</name>
    <dbReference type="NCBI Taxonomy" id="5936"/>
    <lineage>
        <taxon>Eukaryota</taxon>
        <taxon>Sar</taxon>
        <taxon>Alveolata</taxon>
        <taxon>Ciliophora</taxon>
        <taxon>Intramacronucleata</taxon>
        <taxon>Spirotrichea</taxon>
        <taxon>Hypotrichia</taxon>
        <taxon>Euplotida</taxon>
        <taxon>Euplotidae</taxon>
        <taxon>Moneuplotes</taxon>
    </lineage>
</organism>
<feature type="compositionally biased region" description="Basic and acidic residues" evidence="2">
    <location>
        <begin position="535"/>
        <end position="551"/>
    </location>
</feature>
<dbReference type="Proteomes" id="UP001295684">
    <property type="component" value="Unassembled WGS sequence"/>
</dbReference>
<feature type="coiled-coil region" evidence="1">
    <location>
        <begin position="296"/>
        <end position="349"/>
    </location>
</feature>
<evidence type="ECO:0000256" key="2">
    <source>
        <dbReference type="SAM" id="MobiDB-lite"/>
    </source>
</evidence>
<sequence length="571" mass="66748">MNIRFQTPARPRFEYDTEYSNTYLKLKGQSRSKSNFRSNSRLVNNAQLSFAGHRRDITPAEDQIRSLPVVPKKGVANEWAAMAKLNDEKDQERDRREKEQMKSKQIEYRAELQNQIKLQQSRSKSTMDSYIAEQHQRQNRNEMFEKYGFELNKAKKGTECSTAFHKKQKEALIVAESIKELQKRNQENKVIKQIENNQFKKSLLQHQKSENERIVTRRAQKLQTQAQIRSTLDRQLESKRIALQEEKEMDKKILGLALKKEENENLQRDAFFSKLKKIQDANIKKTENIKANDLSKQAAERDNLNFIKNMKDQEETWKNQDRQNQVRRMKQMQEMKQGLDAQLSEGKKQIRLNRKVDEMYGRMLKERDQIDLLREQEEKNKFKNQQKSLYNGLHDQNRLNTNRAKYSDMMSEQERRMNNANLEAYQRIPHMPTTRDKIAASYGGIQMPQKRNSEQRETVYRPSGNNGAYGDQIFIENPKQKTTSSTRGRNSSHSFSIPHASTQASPPAPSKPDSMSFIDMSAKLFGKDIVNSKPVRADKGAFRSKPLEKVPGDVNSPSLYKIEWPSSSKIF</sequence>
<dbReference type="AlphaFoldDB" id="A0AAD1U3Q1"/>
<protein>
    <submittedName>
        <fullName evidence="3">Uncharacterized protein</fullName>
    </submittedName>
</protein>